<organism evidence="2 3">
    <name type="scientific">Brenthis ino</name>
    <name type="common">lesser marbled fritillary</name>
    <dbReference type="NCBI Taxonomy" id="405034"/>
    <lineage>
        <taxon>Eukaryota</taxon>
        <taxon>Metazoa</taxon>
        <taxon>Ecdysozoa</taxon>
        <taxon>Arthropoda</taxon>
        <taxon>Hexapoda</taxon>
        <taxon>Insecta</taxon>
        <taxon>Pterygota</taxon>
        <taxon>Neoptera</taxon>
        <taxon>Endopterygota</taxon>
        <taxon>Lepidoptera</taxon>
        <taxon>Glossata</taxon>
        <taxon>Ditrysia</taxon>
        <taxon>Papilionoidea</taxon>
        <taxon>Nymphalidae</taxon>
        <taxon>Heliconiinae</taxon>
        <taxon>Argynnini</taxon>
        <taxon>Brenthis</taxon>
    </lineage>
</organism>
<dbReference type="Pfam" id="PF21972">
    <property type="entry name" value="Arc1p_N_like"/>
    <property type="match status" value="1"/>
</dbReference>
<dbReference type="EMBL" id="OV170221">
    <property type="protein sequence ID" value="CAH0713285.1"/>
    <property type="molecule type" value="Genomic_DNA"/>
</dbReference>
<protein>
    <recommendedName>
        <fullName evidence="1">Nuclear-export cofactor Arc1-like N-terminal domain-containing protein</fullName>
    </recommendedName>
</protein>
<accession>A0A8J9UR55</accession>
<gene>
    <name evidence="2" type="ORF">BINO364_LOCUS459</name>
</gene>
<keyword evidence="3" id="KW-1185">Reference proteome</keyword>
<dbReference type="PANTHER" id="PTHR44490">
    <property type="entry name" value="EUKARYOTIC TRANSLATION ELONGATION FACTOR 1 EPSILON-1"/>
    <property type="match status" value="1"/>
</dbReference>
<sequence>MDVVKTVGKYLNTPVGTICYNTDKVLTTLLDKENVEGLASIILRLAAKSGTTMSQEQTLLSYQWLEHIAMYANQAITNSNFAKSFLQVLTTLLDKENVEGLASIILRLAAKSGTTMSQEQTLLSYQWLEHIAMYANQAITNSNFAKSFLQGINKALEKSTYLTGNYFTVTDIAAYHVLYPLIERISVSEQESLLHIKKNVEGLASIILRLAAKSGTTMSQEQTLLSYQWLEHIAMYANQAITNSNFAKSFLQVLTTLLDKENVEGLASIILRLAAKSGTTMSQEQTLLSYQWLEHIAMYANQAITNSNFAKSFLQGINKALEKSTYLTGNYFTVTDIAAYHVLYPLIVSKTI</sequence>
<dbReference type="GO" id="GO:0017101">
    <property type="term" value="C:aminoacyl-tRNA synthetase multienzyme complex"/>
    <property type="evidence" value="ECO:0007669"/>
    <property type="project" value="InterPro"/>
</dbReference>
<dbReference type="GO" id="GO:0043517">
    <property type="term" value="P:positive regulation of DNA damage response, signal transduction by p53 class mediator"/>
    <property type="evidence" value="ECO:0007669"/>
    <property type="project" value="InterPro"/>
</dbReference>
<dbReference type="InterPro" id="IPR036282">
    <property type="entry name" value="Glutathione-S-Trfase_C_sf"/>
</dbReference>
<dbReference type="PANTHER" id="PTHR44490:SF1">
    <property type="entry name" value="EUKARYOTIC TRANSLATION ELONGATION FACTOR 1 EPSILON-1"/>
    <property type="match status" value="1"/>
</dbReference>
<evidence type="ECO:0000313" key="3">
    <source>
        <dbReference type="Proteomes" id="UP000838878"/>
    </source>
</evidence>
<dbReference type="OrthoDB" id="19141at2759"/>
<dbReference type="GO" id="GO:0005634">
    <property type="term" value="C:nucleus"/>
    <property type="evidence" value="ECO:0007669"/>
    <property type="project" value="TreeGrafter"/>
</dbReference>
<evidence type="ECO:0000259" key="1">
    <source>
        <dbReference type="Pfam" id="PF21972"/>
    </source>
</evidence>
<dbReference type="SUPFAM" id="SSF47616">
    <property type="entry name" value="GST C-terminal domain-like"/>
    <property type="match status" value="2"/>
</dbReference>
<dbReference type="AlphaFoldDB" id="A0A8J9UR55"/>
<feature type="domain" description="Nuclear-export cofactor Arc1-like N-terminal" evidence="1">
    <location>
        <begin position="139"/>
        <end position="196"/>
    </location>
</feature>
<name>A0A8J9UR55_9NEOP</name>
<dbReference type="Proteomes" id="UP000838878">
    <property type="component" value="Chromosome 1"/>
</dbReference>
<dbReference type="GO" id="GO:0005737">
    <property type="term" value="C:cytoplasm"/>
    <property type="evidence" value="ECO:0007669"/>
    <property type="project" value="TreeGrafter"/>
</dbReference>
<dbReference type="InterPro" id="IPR053836">
    <property type="entry name" value="Arc1-like_N"/>
</dbReference>
<dbReference type="Gene3D" id="1.20.1050.10">
    <property type="match status" value="2"/>
</dbReference>
<evidence type="ECO:0000313" key="2">
    <source>
        <dbReference type="EMBL" id="CAH0713285.1"/>
    </source>
</evidence>
<proteinExistence type="predicted"/>
<feature type="non-terminal residue" evidence="2">
    <location>
        <position position="352"/>
    </location>
</feature>
<reference evidence="2" key="1">
    <citation type="submission" date="2021-12" db="EMBL/GenBank/DDBJ databases">
        <authorList>
            <person name="Martin H S."/>
        </authorList>
    </citation>
    <scope>NUCLEOTIDE SEQUENCE</scope>
</reference>
<dbReference type="InterPro" id="IPR042450">
    <property type="entry name" value="EEF1E1"/>
</dbReference>